<gene>
    <name evidence="1" type="ORF">METZ01_LOCUS77522</name>
</gene>
<protein>
    <submittedName>
        <fullName evidence="1">Uncharacterized protein</fullName>
    </submittedName>
</protein>
<sequence length="167" mass="19622">MGRFKKMMKHIILLFVLVVDISKASFYWETDDVVWPYMSPGMQIGWNRGEGLFYSFQLTVGLIPVKYPIIPGMTIGKRYFFGNKRKKTYTYRDIQISLAGIIGCGYGKIINSGEVHKKSKLWIMAPYVPLVLFSYDYVDFERKHKKNHWGVFGVLPVWTNFEQWYPL</sequence>
<evidence type="ECO:0000313" key="1">
    <source>
        <dbReference type="EMBL" id="SVA24668.1"/>
    </source>
</evidence>
<reference evidence="1" key="1">
    <citation type="submission" date="2018-05" db="EMBL/GenBank/DDBJ databases">
        <authorList>
            <person name="Lanie J.A."/>
            <person name="Ng W.-L."/>
            <person name="Kazmierczak K.M."/>
            <person name="Andrzejewski T.M."/>
            <person name="Davidsen T.M."/>
            <person name="Wayne K.J."/>
            <person name="Tettelin H."/>
            <person name="Glass J.I."/>
            <person name="Rusch D."/>
            <person name="Podicherti R."/>
            <person name="Tsui H.-C.T."/>
            <person name="Winkler M.E."/>
        </authorList>
    </citation>
    <scope>NUCLEOTIDE SEQUENCE</scope>
</reference>
<name>A0A381UAQ2_9ZZZZ</name>
<organism evidence="1">
    <name type="scientific">marine metagenome</name>
    <dbReference type="NCBI Taxonomy" id="408172"/>
    <lineage>
        <taxon>unclassified sequences</taxon>
        <taxon>metagenomes</taxon>
        <taxon>ecological metagenomes</taxon>
    </lineage>
</organism>
<dbReference type="AlphaFoldDB" id="A0A381UAQ2"/>
<accession>A0A381UAQ2</accession>
<proteinExistence type="predicted"/>
<dbReference type="EMBL" id="UINC01005967">
    <property type="protein sequence ID" value="SVA24668.1"/>
    <property type="molecule type" value="Genomic_DNA"/>
</dbReference>